<accession>A0AAP0JNT7</accession>
<dbReference type="AlphaFoldDB" id="A0AAP0JNT7"/>
<evidence type="ECO:0000313" key="2">
    <source>
        <dbReference type="Proteomes" id="UP001417504"/>
    </source>
</evidence>
<proteinExistence type="predicted"/>
<gene>
    <name evidence="1" type="ORF">Sjap_008075</name>
</gene>
<name>A0AAP0JNT7_9MAGN</name>
<reference evidence="1 2" key="1">
    <citation type="submission" date="2024-01" db="EMBL/GenBank/DDBJ databases">
        <title>Genome assemblies of Stephania.</title>
        <authorList>
            <person name="Yang L."/>
        </authorList>
    </citation>
    <scope>NUCLEOTIDE SEQUENCE [LARGE SCALE GENOMIC DNA]</scope>
    <source>
        <strain evidence="1">QJT</strain>
        <tissue evidence="1">Leaf</tissue>
    </source>
</reference>
<organism evidence="1 2">
    <name type="scientific">Stephania japonica</name>
    <dbReference type="NCBI Taxonomy" id="461633"/>
    <lineage>
        <taxon>Eukaryota</taxon>
        <taxon>Viridiplantae</taxon>
        <taxon>Streptophyta</taxon>
        <taxon>Embryophyta</taxon>
        <taxon>Tracheophyta</taxon>
        <taxon>Spermatophyta</taxon>
        <taxon>Magnoliopsida</taxon>
        <taxon>Ranunculales</taxon>
        <taxon>Menispermaceae</taxon>
        <taxon>Menispermoideae</taxon>
        <taxon>Cissampelideae</taxon>
        <taxon>Stephania</taxon>
    </lineage>
</organism>
<dbReference type="Proteomes" id="UP001417504">
    <property type="component" value="Unassembled WGS sequence"/>
</dbReference>
<evidence type="ECO:0000313" key="1">
    <source>
        <dbReference type="EMBL" id="KAK9137481.1"/>
    </source>
</evidence>
<protein>
    <submittedName>
        <fullName evidence="1">Uncharacterized protein</fullName>
    </submittedName>
</protein>
<keyword evidence="2" id="KW-1185">Reference proteome</keyword>
<comment type="caution">
    <text evidence="1">The sequence shown here is derived from an EMBL/GenBank/DDBJ whole genome shotgun (WGS) entry which is preliminary data.</text>
</comment>
<dbReference type="EMBL" id="JBBNAE010000003">
    <property type="protein sequence ID" value="KAK9137481.1"/>
    <property type="molecule type" value="Genomic_DNA"/>
</dbReference>
<sequence>MEPKCSLTIASLNSSFFELLQPHPNAFILHLPFVDILKHELNVGEGGLKLLRLFFHSANQTDLLNTN</sequence>